<dbReference type="PANTHER" id="PTHR42818">
    <property type="entry name" value="SULFOPYRUVATE DECARBOXYLASE SUBUNIT ALPHA"/>
    <property type="match status" value="1"/>
</dbReference>
<protein>
    <submittedName>
        <fullName evidence="5">Sulfopyruvate decarboxylase - beta subunit</fullName>
        <ecNumber evidence="5">4.1.1.79</ecNumber>
    </submittedName>
</protein>
<gene>
    <name evidence="5" type="ORF">AVDCRST_MAG93-8610</name>
</gene>
<dbReference type="AlphaFoldDB" id="A0A6J4MZI2"/>
<dbReference type="Gene3D" id="3.40.50.970">
    <property type="match status" value="1"/>
</dbReference>
<proteinExistence type="predicted"/>
<feature type="domain" description="Thiamine pyrophosphate enzyme TPP-binding" evidence="4">
    <location>
        <begin position="42"/>
        <end position="153"/>
    </location>
</feature>
<keyword evidence="3 5" id="KW-0456">Lyase</keyword>
<dbReference type="EC" id="4.1.1.79" evidence="5"/>
<dbReference type="GO" id="GO:0030976">
    <property type="term" value="F:thiamine pyrophosphate binding"/>
    <property type="evidence" value="ECO:0007669"/>
    <property type="project" value="InterPro"/>
</dbReference>
<keyword evidence="2" id="KW-0786">Thiamine pyrophosphate</keyword>
<sequence>MLRIEALQAIYERLEGCVVVTIMGAVSAELQSLGHRPNFFYLQHAMGLASSMGLGIALARPELKVVIFDGDGSVLMNLGGLTTLARYCPPNLVHVVFDNESLLSVGGFPTATATGSDISGMAAAAGIARTSTVRTLPEFVEAFDAALGANELTTLVAKVEAKGPAVFLTDLPLLENRFQFARYLKGLRSEAG</sequence>
<keyword evidence="1" id="KW-0210">Decarboxylase</keyword>
<evidence type="ECO:0000256" key="1">
    <source>
        <dbReference type="ARBA" id="ARBA00022793"/>
    </source>
</evidence>
<accession>A0A6J4MZI2</accession>
<organism evidence="5">
    <name type="scientific">uncultured Chloroflexia bacterium</name>
    <dbReference type="NCBI Taxonomy" id="1672391"/>
    <lineage>
        <taxon>Bacteria</taxon>
        <taxon>Bacillati</taxon>
        <taxon>Chloroflexota</taxon>
        <taxon>Chloroflexia</taxon>
        <taxon>environmental samples</taxon>
    </lineage>
</organism>
<dbReference type="InterPro" id="IPR029061">
    <property type="entry name" value="THDP-binding"/>
</dbReference>
<reference evidence="5" key="1">
    <citation type="submission" date="2020-02" db="EMBL/GenBank/DDBJ databases">
        <authorList>
            <person name="Meier V. D."/>
        </authorList>
    </citation>
    <scope>NUCLEOTIDE SEQUENCE</scope>
    <source>
        <strain evidence="5">AVDCRST_MAG93</strain>
    </source>
</reference>
<name>A0A6J4MZI2_9CHLR</name>
<dbReference type="InterPro" id="IPR051818">
    <property type="entry name" value="TPP_dependent_decarboxylase"/>
</dbReference>
<dbReference type="GO" id="GO:0050545">
    <property type="term" value="F:sulfopyruvate decarboxylase activity"/>
    <property type="evidence" value="ECO:0007669"/>
    <property type="project" value="UniProtKB-EC"/>
</dbReference>
<dbReference type="Pfam" id="PF02775">
    <property type="entry name" value="TPP_enzyme_C"/>
    <property type="match status" value="1"/>
</dbReference>
<dbReference type="GO" id="GO:0000287">
    <property type="term" value="F:magnesium ion binding"/>
    <property type="evidence" value="ECO:0007669"/>
    <property type="project" value="InterPro"/>
</dbReference>
<dbReference type="InterPro" id="IPR011766">
    <property type="entry name" value="TPP_enzyme_TPP-bd"/>
</dbReference>
<evidence type="ECO:0000259" key="4">
    <source>
        <dbReference type="Pfam" id="PF02775"/>
    </source>
</evidence>
<dbReference type="SUPFAM" id="SSF52518">
    <property type="entry name" value="Thiamin diphosphate-binding fold (THDP-binding)"/>
    <property type="match status" value="1"/>
</dbReference>
<evidence type="ECO:0000256" key="3">
    <source>
        <dbReference type="ARBA" id="ARBA00023239"/>
    </source>
</evidence>
<evidence type="ECO:0000313" key="5">
    <source>
        <dbReference type="EMBL" id="CAA9373536.1"/>
    </source>
</evidence>
<dbReference type="PANTHER" id="PTHR42818:SF1">
    <property type="entry name" value="SULFOPYRUVATE DECARBOXYLASE"/>
    <property type="match status" value="1"/>
</dbReference>
<evidence type="ECO:0000256" key="2">
    <source>
        <dbReference type="ARBA" id="ARBA00023052"/>
    </source>
</evidence>
<dbReference type="PROSITE" id="PS00187">
    <property type="entry name" value="TPP_ENZYMES"/>
    <property type="match status" value="1"/>
</dbReference>
<dbReference type="InterPro" id="IPR000399">
    <property type="entry name" value="TPP-bd_CS"/>
</dbReference>
<dbReference type="EMBL" id="CADCTR010002902">
    <property type="protein sequence ID" value="CAA9373536.1"/>
    <property type="molecule type" value="Genomic_DNA"/>
</dbReference>
<keyword evidence="5" id="KW-0670">Pyruvate</keyword>